<evidence type="ECO:0000313" key="6">
    <source>
        <dbReference type="EMBL" id="KAK1745005.1"/>
    </source>
</evidence>
<evidence type="ECO:0000256" key="2">
    <source>
        <dbReference type="ARBA" id="ARBA00022692"/>
    </source>
</evidence>
<comment type="caution">
    <text evidence="6">The sequence shown here is derived from an EMBL/GenBank/DDBJ whole genome shotgun (WGS) entry which is preliminary data.</text>
</comment>
<organism evidence="6 7">
    <name type="scientific">Skeletonema marinoi</name>
    <dbReference type="NCBI Taxonomy" id="267567"/>
    <lineage>
        <taxon>Eukaryota</taxon>
        <taxon>Sar</taxon>
        <taxon>Stramenopiles</taxon>
        <taxon>Ochrophyta</taxon>
        <taxon>Bacillariophyta</taxon>
        <taxon>Coscinodiscophyceae</taxon>
        <taxon>Thalassiosirophycidae</taxon>
        <taxon>Thalassiosirales</taxon>
        <taxon>Skeletonemataceae</taxon>
        <taxon>Skeletonema</taxon>
        <taxon>Skeletonema marinoi-dohrnii complex</taxon>
    </lineage>
</organism>
<gene>
    <name evidence="6" type="ORF">QTG54_004296</name>
</gene>
<dbReference type="AlphaFoldDB" id="A0AAD9DGH9"/>
<sequence length="211" mass="23373">MHLELGPIVISGAALDRVRARIFSFTSKINIHTLRPLPVFLGVTGPSFCIGADAFSPPISFSSEKTIKKHEKCTSRISRNLAYFATNYTIMALGTVLVVALMHPGMLFYVGITWGLWWLHLVVLREDIKLVVMEKDLNEIMSPNRRSWVLYVWTFYVAVAKCLHPSLKGLAISGALVLFHAIMRNPAKLASDMVRSKSIASGAGIVTMTAR</sequence>
<keyword evidence="2 5" id="KW-0812">Transmembrane</keyword>
<dbReference type="PANTHER" id="PTHR19317:SF0">
    <property type="entry name" value="PRENYLATED RAB ACCEPTOR PROTEIN 1"/>
    <property type="match status" value="1"/>
</dbReference>
<keyword evidence="4 5" id="KW-0472">Membrane</keyword>
<feature type="transmembrane region" description="Helical" evidence="5">
    <location>
        <begin position="106"/>
        <end position="124"/>
    </location>
</feature>
<feature type="transmembrane region" description="Helical" evidence="5">
    <location>
        <begin position="81"/>
        <end position="100"/>
    </location>
</feature>
<reference evidence="6" key="1">
    <citation type="submission" date="2023-06" db="EMBL/GenBank/DDBJ databases">
        <title>Survivors Of The Sea: Transcriptome response of Skeletonema marinoi to long-term dormancy.</title>
        <authorList>
            <person name="Pinder M.I.M."/>
            <person name="Kourtchenko O."/>
            <person name="Robertson E.K."/>
            <person name="Larsson T."/>
            <person name="Maumus F."/>
            <person name="Osuna-Cruz C.M."/>
            <person name="Vancaester E."/>
            <person name="Stenow R."/>
            <person name="Vandepoele K."/>
            <person name="Ploug H."/>
            <person name="Bruchert V."/>
            <person name="Godhe A."/>
            <person name="Topel M."/>
        </authorList>
    </citation>
    <scope>NUCLEOTIDE SEQUENCE</scope>
    <source>
        <strain evidence="6">R05AC</strain>
    </source>
</reference>
<dbReference type="InterPro" id="IPR004895">
    <property type="entry name" value="Prenylated_rab_accept_PRA1"/>
</dbReference>
<proteinExistence type="inferred from homology"/>
<dbReference type="Pfam" id="PF03208">
    <property type="entry name" value="PRA1"/>
    <property type="match status" value="1"/>
</dbReference>
<comment type="similarity">
    <text evidence="5">Belongs to the PRA1 family.</text>
</comment>
<accession>A0AAD9DGH9</accession>
<evidence type="ECO:0000313" key="7">
    <source>
        <dbReference type="Proteomes" id="UP001224775"/>
    </source>
</evidence>
<keyword evidence="3 5" id="KW-1133">Transmembrane helix</keyword>
<comment type="subcellular location">
    <subcellularLocation>
        <location evidence="1 5">Membrane</location>
        <topology evidence="1 5">Multi-pass membrane protein</topology>
    </subcellularLocation>
</comment>
<dbReference type="GO" id="GO:0016020">
    <property type="term" value="C:membrane"/>
    <property type="evidence" value="ECO:0007669"/>
    <property type="project" value="UniProtKB-SubCell"/>
</dbReference>
<keyword evidence="7" id="KW-1185">Reference proteome</keyword>
<dbReference type="GO" id="GO:0005794">
    <property type="term" value="C:Golgi apparatus"/>
    <property type="evidence" value="ECO:0007669"/>
    <property type="project" value="TreeGrafter"/>
</dbReference>
<evidence type="ECO:0000256" key="5">
    <source>
        <dbReference type="RuleBase" id="RU363107"/>
    </source>
</evidence>
<evidence type="ECO:0000256" key="4">
    <source>
        <dbReference type="ARBA" id="ARBA00023136"/>
    </source>
</evidence>
<dbReference type="EMBL" id="JATAAI010000006">
    <property type="protein sequence ID" value="KAK1745005.1"/>
    <property type="molecule type" value="Genomic_DNA"/>
</dbReference>
<dbReference type="Proteomes" id="UP001224775">
    <property type="component" value="Unassembled WGS sequence"/>
</dbReference>
<evidence type="ECO:0000256" key="1">
    <source>
        <dbReference type="ARBA" id="ARBA00004141"/>
    </source>
</evidence>
<dbReference type="PANTHER" id="PTHR19317">
    <property type="entry name" value="PRENYLATED RAB ACCEPTOR 1-RELATED"/>
    <property type="match status" value="1"/>
</dbReference>
<protein>
    <recommendedName>
        <fullName evidence="5">PRA1 family protein</fullName>
    </recommendedName>
</protein>
<name>A0AAD9DGH9_9STRA</name>
<evidence type="ECO:0000256" key="3">
    <source>
        <dbReference type="ARBA" id="ARBA00022989"/>
    </source>
</evidence>